<dbReference type="Gene3D" id="1.10.238.10">
    <property type="entry name" value="EF-hand"/>
    <property type="match status" value="2"/>
</dbReference>
<keyword evidence="3" id="KW-0732">Signal</keyword>
<comment type="subcellular location">
    <subcellularLocation>
        <location evidence="1">Endoplasmic reticulum lumen</location>
    </subcellularLocation>
</comment>
<feature type="domain" description="EF-hand" evidence="12">
    <location>
        <begin position="235"/>
        <end position="270"/>
    </location>
</feature>
<keyword evidence="5" id="KW-0256">Endoplasmic reticulum</keyword>
<dbReference type="GO" id="GO:0005788">
    <property type="term" value="C:endoplasmic reticulum lumen"/>
    <property type="evidence" value="ECO:0007669"/>
    <property type="project" value="UniProtKB-SubCell"/>
</dbReference>
<comment type="subunit">
    <text evidence="10">Interacts with PCSK6 (immature form including the propeptide); probably involved in the maturation and the secretion of PCSK6.</text>
</comment>
<evidence type="ECO:0000313" key="13">
    <source>
        <dbReference type="EMBL" id="CAL5131967.1"/>
    </source>
</evidence>
<organism evidence="13 14">
    <name type="scientific">Calicophoron daubneyi</name>
    <name type="common">Rumen fluke</name>
    <name type="synonym">Paramphistomum daubneyi</name>
    <dbReference type="NCBI Taxonomy" id="300641"/>
    <lineage>
        <taxon>Eukaryota</taxon>
        <taxon>Metazoa</taxon>
        <taxon>Spiralia</taxon>
        <taxon>Lophotrochozoa</taxon>
        <taxon>Platyhelminthes</taxon>
        <taxon>Trematoda</taxon>
        <taxon>Digenea</taxon>
        <taxon>Plagiorchiida</taxon>
        <taxon>Pronocephalata</taxon>
        <taxon>Paramphistomoidea</taxon>
        <taxon>Paramphistomidae</taxon>
        <taxon>Calicophoron</taxon>
    </lineage>
</organism>
<dbReference type="Pfam" id="PF13202">
    <property type="entry name" value="EF-hand_5"/>
    <property type="match status" value="1"/>
</dbReference>
<dbReference type="PANTHER" id="PTHR10827">
    <property type="entry name" value="RETICULOCALBIN"/>
    <property type="match status" value="1"/>
</dbReference>
<evidence type="ECO:0000259" key="12">
    <source>
        <dbReference type="PROSITE" id="PS50222"/>
    </source>
</evidence>
<dbReference type="GO" id="GO:0015031">
    <property type="term" value="P:protein transport"/>
    <property type="evidence" value="ECO:0007669"/>
    <property type="project" value="UniProtKB-ARBA"/>
</dbReference>
<dbReference type="InterPro" id="IPR002048">
    <property type="entry name" value="EF_hand_dom"/>
</dbReference>
<keyword evidence="2" id="KW-0479">Metal-binding</keyword>
<dbReference type="EMBL" id="CAXLJL010000112">
    <property type="protein sequence ID" value="CAL5131967.1"/>
    <property type="molecule type" value="Genomic_DNA"/>
</dbReference>
<keyword evidence="4" id="KW-0677">Repeat</keyword>
<evidence type="ECO:0000256" key="10">
    <source>
        <dbReference type="ARBA" id="ARBA00063143"/>
    </source>
</evidence>
<dbReference type="SMART" id="SM00054">
    <property type="entry name" value="EFh"/>
    <property type="match status" value="4"/>
</dbReference>
<comment type="function">
    <text evidence="9">Probable molecular chaperone assisting protein biosynthesis and transport in the endoplasmic reticulum. Required for the proper biosynthesis and transport of pulmonary surfactant-associated protein A/SP-A, pulmonary surfactant-associated protein D/SP-D and the lipid transporter ABCA3. By regulating both the proper expression and the degradation through the endoplasmic reticulum-associated protein degradation pathway of these proteins plays a crucial role in pulmonary surfactant homeostasis. Has an anti-fibrotic activity by negatively regulating the secretion of type I and type III collagens. This calcium-binding protein also transiently associates with immature PCSK6 and regulates its secretion.</text>
</comment>
<evidence type="ECO:0000313" key="14">
    <source>
        <dbReference type="Proteomes" id="UP001497525"/>
    </source>
</evidence>
<protein>
    <recommendedName>
        <fullName evidence="11">Reticulocalbin-3</fullName>
    </recommendedName>
</protein>
<sequence>MRVAWTPRSPLGYKPTDRFYQSEPAVLHLRIELNLSGEGHTHATNGHTATQAASESGVKILGHIMPVGLRSPVIATAGEVRVSVPMMRIFLVFALICLVPFIQATPHREAKSRDETAHFADDPERHNVDFDHEAFLGSETVQEFSRLTPEQSREKLREIVKRIDTDGDGKITEAEMKQWVIYVYKTSTQKSTDKHWAAINTDNKPVITWKEYSETTYGPEQERLNDPESVEDYKRAIKHDRRRWDAADLDRDGSLTKEELADFLNPEDKKHMREALIDELLDAVDTDKDGYVSEKEYIDDLARAYQTTLEPGQPEPEWVKSELSQFKDYRDADKDGRLNREEVGEWIMPANYDPHEAETQHLFYHADADHDKVLTEQEILDKQDLFVNSRATNYGTVFEQREEL</sequence>
<dbReference type="InterPro" id="IPR018247">
    <property type="entry name" value="EF_Hand_1_Ca_BS"/>
</dbReference>
<dbReference type="InterPro" id="IPR011992">
    <property type="entry name" value="EF-hand-dom_pair"/>
</dbReference>
<evidence type="ECO:0000256" key="2">
    <source>
        <dbReference type="ARBA" id="ARBA00022723"/>
    </source>
</evidence>
<gene>
    <name evidence="13" type="ORF">CDAUBV1_LOCUS4493</name>
</gene>
<feature type="domain" description="EF-hand" evidence="12">
    <location>
        <begin position="272"/>
        <end position="307"/>
    </location>
</feature>
<dbReference type="PROSITE" id="PS00018">
    <property type="entry name" value="EF_HAND_1"/>
    <property type="match status" value="5"/>
</dbReference>
<dbReference type="GO" id="GO:0005509">
    <property type="term" value="F:calcium ion binding"/>
    <property type="evidence" value="ECO:0007669"/>
    <property type="project" value="InterPro"/>
</dbReference>
<keyword evidence="7" id="KW-0325">Glycoprotein</keyword>
<reference evidence="13" key="1">
    <citation type="submission" date="2024-06" db="EMBL/GenBank/DDBJ databases">
        <authorList>
            <person name="Liu X."/>
            <person name="Lenzi L."/>
            <person name="Haldenby T S."/>
            <person name="Uol C."/>
        </authorList>
    </citation>
    <scope>NUCLEOTIDE SEQUENCE</scope>
</reference>
<dbReference type="PANTHER" id="PTHR10827:SF52">
    <property type="entry name" value="IP16409P"/>
    <property type="match status" value="1"/>
</dbReference>
<dbReference type="PROSITE" id="PS50222">
    <property type="entry name" value="EF_HAND_2"/>
    <property type="match status" value="3"/>
</dbReference>
<name>A0AAV2T3C9_CALDB</name>
<evidence type="ECO:0000256" key="1">
    <source>
        <dbReference type="ARBA" id="ARBA00004319"/>
    </source>
</evidence>
<evidence type="ECO:0000256" key="6">
    <source>
        <dbReference type="ARBA" id="ARBA00022837"/>
    </source>
</evidence>
<dbReference type="AlphaFoldDB" id="A0AAV2T3C9"/>
<evidence type="ECO:0000256" key="4">
    <source>
        <dbReference type="ARBA" id="ARBA00022737"/>
    </source>
</evidence>
<proteinExistence type="predicted"/>
<feature type="domain" description="EF-hand" evidence="12">
    <location>
        <begin position="151"/>
        <end position="186"/>
    </location>
</feature>
<evidence type="ECO:0000256" key="9">
    <source>
        <dbReference type="ARBA" id="ARBA00056975"/>
    </source>
</evidence>
<keyword evidence="8" id="KW-0143">Chaperone</keyword>
<evidence type="ECO:0000256" key="8">
    <source>
        <dbReference type="ARBA" id="ARBA00023186"/>
    </source>
</evidence>
<dbReference type="CDD" id="cd16226">
    <property type="entry name" value="EFh_CREC_Calumenin_like"/>
    <property type="match status" value="1"/>
</dbReference>
<evidence type="ECO:0000256" key="3">
    <source>
        <dbReference type="ARBA" id="ARBA00022729"/>
    </source>
</evidence>
<dbReference type="Pfam" id="PF13499">
    <property type="entry name" value="EF-hand_7"/>
    <property type="match status" value="1"/>
</dbReference>
<evidence type="ECO:0000256" key="11">
    <source>
        <dbReference type="ARBA" id="ARBA00072696"/>
    </source>
</evidence>
<dbReference type="Proteomes" id="UP001497525">
    <property type="component" value="Unassembled WGS sequence"/>
</dbReference>
<dbReference type="FunFam" id="1.10.238.10:FF:000104">
    <property type="entry name" value="calumenin isoform X1"/>
    <property type="match status" value="1"/>
</dbReference>
<keyword evidence="6" id="KW-0106">Calcium</keyword>
<evidence type="ECO:0000256" key="5">
    <source>
        <dbReference type="ARBA" id="ARBA00022824"/>
    </source>
</evidence>
<accession>A0AAV2T3C9</accession>
<evidence type="ECO:0000256" key="7">
    <source>
        <dbReference type="ARBA" id="ARBA00023180"/>
    </source>
</evidence>
<comment type="caution">
    <text evidence="13">The sequence shown here is derived from an EMBL/GenBank/DDBJ whole genome shotgun (WGS) entry which is preliminary data.</text>
</comment>
<dbReference type="SUPFAM" id="SSF47473">
    <property type="entry name" value="EF-hand"/>
    <property type="match status" value="2"/>
</dbReference>